<organism evidence="2 3">
    <name type="scientific">Leucobacter luti</name>
    <dbReference type="NCBI Taxonomy" id="340320"/>
    <lineage>
        <taxon>Bacteria</taxon>
        <taxon>Bacillati</taxon>
        <taxon>Actinomycetota</taxon>
        <taxon>Actinomycetes</taxon>
        <taxon>Micrococcales</taxon>
        <taxon>Microbacteriaceae</taxon>
        <taxon>Leucobacter</taxon>
    </lineage>
</organism>
<dbReference type="AlphaFoldDB" id="A0A4Q7TZM7"/>
<proteinExistence type="predicted"/>
<dbReference type="OrthoDB" id="4991061at2"/>
<keyword evidence="1" id="KW-0472">Membrane</keyword>
<dbReference type="Proteomes" id="UP000291832">
    <property type="component" value="Unassembled WGS sequence"/>
</dbReference>
<gene>
    <name evidence="2" type="ORF">EV139_1503</name>
</gene>
<accession>A0A4Q7TZM7</accession>
<keyword evidence="3" id="KW-1185">Reference proteome</keyword>
<reference evidence="2 3" key="1">
    <citation type="journal article" date="2015" name="Stand. Genomic Sci.">
        <title>Genomic Encyclopedia of Bacterial and Archaeal Type Strains, Phase III: the genomes of soil and plant-associated and newly described type strains.</title>
        <authorList>
            <person name="Whitman W.B."/>
            <person name="Woyke T."/>
            <person name="Klenk H.P."/>
            <person name="Zhou Y."/>
            <person name="Lilburn T.G."/>
            <person name="Beck B.J."/>
            <person name="De Vos P."/>
            <person name="Vandamme P."/>
            <person name="Eisen J.A."/>
            <person name="Garrity G."/>
            <person name="Hugenholtz P."/>
            <person name="Kyrpides N.C."/>
        </authorList>
    </citation>
    <scope>NUCLEOTIDE SEQUENCE [LARGE SCALE GENOMIC DNA]</scope>
    <source>
        <strain evidence="2 3">RF6</strain>
    </source>
</reference>
<feature type="transmembrane region" description="Helical" evidence="1">
    <location>
        <begin position="115"/>
        <end position="138"/>
    </location>
</feature>
<feature type="transmembrane region" description="Helical" evidence="1">
    <location>
        <begin position="12"/>
        <end position="33"/>
    </location>
</feature>
<protein>
    <submittedName>
        <fullName evidence="2">Uncharacterized protein</fullName>
    </submittedName>
</protein>
<keyword evidence="1" id="KW-0812">Transmembrane</keyword>
<dbReference type="EMBL" id="SHKI01000004">
    <property type="protein sequence ID" value="RZT66077.1"/>
    <property type="molecule type" value="Genomic_DNA"/>
</dbReference>
<evidence type="ECO:0000313" key="3">
    <source>
        <dbReference type="Proteomes" id="UP000291832"/>
    </source>
</evidence>
<keyword evidence="1" id="KW-1133">Transmembrane helix</keyword>
<evidence type="ECO:0000313" key="2">
    <source>
        <dbReference type="EMBL" id="RZT66077.1"/>
    </source>
</evidence>
<comment type="caution">
    <text evidence="2">The sequence shown here is derived from an EMBL/GenBank/DDBJ whole genome shotgun (WGS) entry which is preliminary data.</text>
</comment>
<dbReference type="RefSeq" id="WP_130453702.1">
    <property type="nucleotide sequence ID" value="NZ_QYAG01000001.1"/>
</dbReference>
<name>A0A4Q7TZM7_9MICO</name>
<feature type="transmembrane region" description="Helical" evidence="1">
    <location>
        <begin position="83"/>
        <end position="109"/>
    </location>
</feature>
<feature type="transmembrane region" description="Helical" evidence="1">
    <location>
        <begin position="53"/>
        <end position="71"/>
    </location>
</feature>
<evidence type="ECO:0000256" key="1">
    <source>
        <dbReference type="SAM" id="Phobius"/>
    </source>
</evidence>
<sequence length="160" mass="17378">MNSGPRRGVTRGYVGALITAAVIVATALLVAAWGGLALLLDTDPVETASVPRWAAPVILLAGLGVLAWSLWRQAITLLRGRRAPSWGSMCTVAIGVYLLWGLAGILAGMSIDETWFSPFAVSLPVIWAVVSVLFWAVLARRVYTDRPPPRWPWERAEEDE</sequence>